<evidence type="ECO:0000259" key="7">
    <source>
        <dbReference type="Pfam" id="PF00892"/>
    </source>
</evidence>
<feature type="transmembrane region" description="Helical" evidence="6">
    <location>
        <begin position="203"/>
        <end position="225"/>
    </location>
</feature>
<dbReference type="PANTHER" id="PTHR32322">
    <property type="entry name" value="INNER MEMBRANE TRANSPORTER"/>
    <property type="match status" value="1"/>
</dbReference>
<name>A0ABY7XRB3_MICLT</name>
<feature type="transmembrane region" description="Helical" evidence="6">
    <location>
        <begin position="262"/>
        <end position="284"/>
    </location>
</feature>
<feature type="transmembrane region" description="Helical" evidence="6">
    <location>
        <begin position="139"/>
        <end position="157"/>
    </location>
</feature>
<keyword evidence="3 6" id="KW-0812">Transmembrane</keyword>
<dbReference type="InterPro" id="IPR050638">
    <property type="entry name" value="AA-Vitamin_Transporters"/>
</dbReference>
<protein>
    <submittedName>
        <fullName evidence="8">DMT family transporter</fullName>
    </submittedName>
</protein>
<dbReference type="Pfam" id="PF00892">
    <property type="entry name" value="EamA"/>
    <property type="match status" value="1"/>
</dbReference>
<feature type="transmembrane region" description="Helical" evidence="6">
    <location>
        <begin position="112"/>
        <end position="132"/>
    </location>
</feature>
<dbReference type="RefSeq" id="WP_282214799.1">
    <property type="nucleotide sequence ID" value="NZ_BAAAUN010000001.1"/>
</dbReference>
<dbReference type="EMBL" id="CP078075">
    <property type="protein sequence ID" value="WDM44654.1"/>
    <property type="molecule type" value="Genomic_DNA"/>
</dbReference>
<feature type="domain" description="EamA" evidence="7">
    <location>
        <begin position="19"/>
        <end position="156"/>
    </location>
</feature>
<reference evidence="8 9" key="1">
    <citation type="submission" date="2021-06" db="EMBL/GenBank/DDBJ databases">
        <title>Genome-based taxonomic framework of Microbacterium strains isolated from marine environment, the description of four new species and reclassification of four preexisting species.</title>
        <authorList>
            <person name="Lee S.D."/>
            <person name="Kim S.-M."/>
            <person name="Byeon Y.-S."/>
            <person name="Yang H.L."/>
            <person name="Kim I.S."/>
        </authorList>
    </citation>
    <scope>NUCLEOTIDE SEQUENCE [LARGE SCALE GENOMIC DNA]</scope>
    <source>
        <strain evidence="8 9">KACC 14465</strain>
    </source>
</reference>
<dbReference type="InterPro" id="IPR000620">
    <property type="entry name" value="EamA_dom"/>
</dbReference>
<feature type="transmembrane region" description="Helical" evidence="6">
    <location>
        <begin position="290"/>
        <end position="306"/>
    </location>
</feature>
<proteinExistence type="inferred from homology"/>
<dbReference type="Proteomes" id="UP001215097">
    <property type="component" value="Chromosome"/>
</dbReference>
<gene>
    <name evidence="8" type="ORF">KV395_16005</name>
</gene>
<feature type="transmembrane region" description="Helical" evidence="6">
    <location>
        <begin position="169"/>
        <end position="191"/>
    </location>
</feature>
<evidence type="ECO:0000256" key="5">
    <source>
        <dbReference type="ARBA" id="ARBA00023136"/>
    </source>
</evidence>
<evidence type="ECO:0000256" key="1">
    <source>
        <dbReference type="ARBA" id="ARBA00004141"/>
    </source>
</evidence>
<feature type="transmembrane region" description="Helical" evidence="6">
    <location>
        <begin position="42"/>
        <end position="62"/>
    </location>
</feature>
<evidence type="ECO:0000256" key="6">
    <source>
        <dbReference type="SAM" id="Phobius"/>
    </source>
</evidence>
<feature type="transmembrane region" description="Helical" evidence="6">
    <location>
        <begin position="231"/>
        <end position="250"/>
    </location>
</feature>
<keyword evidence="9" id="KW-1185">Reference proteome</keyword>
<sequence>MSSAGGTRLPQESLLRESLLLVVLLAATWVIAGFALEGAGVGVVAAGRAGFAALGLFLLTLLPRRGGARSAPADRTPAGRGYAWWQLGILSLTGVTGYTVLSTVAISLAGPAIPSLILALSPVVTLVAESLLNRVRMSLLVLASTTVAIVGAVLYVLPRLGAPGGSSVLGVLAAVGAMLSMAAYGLLFAHLNRGRRGPMAPRILPIFALGSVPLVLWAVVEVWSGGRCEPWVILVLAVLGLAVYVPAYLVQHRIIATAGASHAALFGLAVPPVVGLTAAVLGLAALPEPLQVWGIVLTLAGMLVVIRSRSQRPRSAASP</sequence>
<comment type="similarity">
    <text evidence="2">Belongs to the EamA transporter family.</text>
</comment>
<feature type="transmembrane region" description="Helical" evidence="6">
    <location>
        <begin position="83"/>
        <end position="106"/>
    </location>
</feature>
<evidence type="ECO:0000256" key="3">
    <source>
        <dbReference type="ARBA" id="ARBA00022692"/>
    </source>
</evidence>
<evidence type="ECO:0000313" key="8">
    <source>
        <dbReference type="EMBL" id="WDM44654.1"/>
    </source>
</evidence>
<dbReference type="InterPro" id="IPR037185">
    <property type="entry name" value="EmrE-like"/>
</dbReference>
<organism evidence="8 9">
    <name type="scientific">Microbacterium luteolum</name>
    <name type="common">Aureobacterium luteolum</name>
    <dbReference type="NCBI Taxonomy" id="69367"/>
    <lineage>
        <taxon>Bacteria</taxon>
        <taxon>Bacillati</taxon>
        <taxon>Actinomycetota</taxon>
        <taxon>Actinomycetes</taxon>
        <taxon>Micrococcales</taxon>
        <taxon>Microbacteriaceae</taxon>
        <taxon>Microbacterium</taxon>
    </lineage>
</organism>
<accession>A0ABY7XRB3</accession>
<dbReference type="SUPFAM" id="SSF103481">
    <property type="entry name" value="Multidrug resistance efflux transporter EmrE"/>
    <property type="match status" value="2"/>
</dbReference>
<evidence type="ECO:0000256" key="2">
    <source>
        <dbReference type="ARBA" id="ARBA00007362"/>
    </source>
</evidence>
<comment type="subcellular location">
    <subcellularLocation>
        <location evidence="1">Membrane</location>
        <topology evidence="1">Multi-pass membrane protein</topology>
    </subcellularLocation>
</comment>
<evidence type="ECO:0000256" key="4">
    <source>
        <dbReference type="ARBA" id="ARBA00022989"/>
    </source>
</evidence>
<keyword evidence="5 6" id="KW-0472">Membrane</keyword>
<evidence type="ECO:0000313" key="9">
    <source>
        <dbReference type="Proteomes" id="UP001215097"/>
    </source>
</evidence>
<dbReference type="PANTHER" id="PTHR32322:SF2">
    <property type="entry name" value="EAMA DOMAIN-CONTAINING PROTEIN"/>
    <property type="match status" value="1"/>
</dbReference>
<feature type="transmembrane region" description="Helical" evidence="6">
    <location>
        <begin position="18"/>
        <end position="36"/>
    </location>
</feature>
<keyword evidence="4 6" id="KW-1133">Transmembrane helix</keyword>